<dbReference type="PROSITE" id="PS00211">
    <property type="entry name" value="ABC_TRANSPORTER_1"/>
    <property type="match status" value="1"/>
</dbReference>
<name>A0A7J3I6B4_9CREN</name>
<dbReference type="InterPro" id="IPR017871">
    <property type="entry name" value="ABC_transporter-like_CS"/>
</dbReference>
<dbReference type="CDD" id="cd03257">
    <property type="entry name" value="ABC_NikE_OppD_transporters"/>
    <property type="match status" value="1"/>
</dbReference>
<dbReference type="Pfam" id="PF00005">
    <property type="entry name" value="ABC_tran"/>
    <property type="match status" value="1"/>
</dbReference>
<evidence type="ECO:0000256" key="2">
    <source>
        <dbReference type="ARBA" id="ARBA00022448"/>
    </source>
</evidence>
<dbReference type="EMBL" id="DTAI01000036">
    <property type="protein sequence ID" value="HGN36125.1"/>
    <property type="molecule type" value="Genomic_DNA"/>
</dbReference>
<comment type="similarity">
    <text evidence="1">Belongs to the ABC transporter superfamily.</text>
</comment>
<keyword evidence="2" id="KW-0813">Transport</keyword>
<dbReference type="InterPro" id="IPR003439">
    <property type="entry name" value="ABC_transporter-like_ATP-bd"/>
</dbReference>
<dbReference type="FunFam" id="3.40.50.300:FF:000016">
    <property type="entry name" value="Oligopeptide ABC transporter ATP-binding component"/>
    <property type="match status" value="1"/>
</dbReference>
<dbReference type="GO" id="GO:0005524">
    <property type="term" value="F:ATP binding"/>
    <property type="evidence" value="ECO:0007669"/>
    <property type="project" value="UniProtKB-KW"/>
</dbReference>
<dbReference type="NCBIfam" id="TIGR01727">
    <property type="entry name" value="oligo_HPY"/>
    <property type="match status" value="1"/>
</dbReference>
<reference evidence="6" key="1">
    <citation type="journal article" date="2020" name="mSystems">
        <title>Genome- and Community-Level Interaction Insights into Carbon Utilization and Element Cycling Functions of Hydrothermarchaeota in Hydrothermal Sediment.</title>
        <authorList>
            <person name="Zhou Z."/>
            <person name="Liu Y."/>
            <person name="Xu W."/>
            <person name="Pan J."/>
            <person name="Luo Z.H."/>
            <person name="Li M."/>
        </authorList>
    </citation>
    <scope>NUCLEOTIDE SEQUENCE [LARGE SCALE GENOMIC DNA]</scope>
    <source>
        <strain evidence="6">SpSt-618</strain>
    </source>
</reference>
<dbReference type="InterPro" id="IPR027417">
    <property type="entry name" value="P-loop_NTPase"/>
</dbReference>
<dbReference type="InterPro" id="IPR050319">
    <property type="entry name" value="ABC_transp_ATP-bind"/>
</dbReference>
<feature type="domain" description="ABC transporter" evidence="5">
    <location>
        <begin position="15"/>
        <end position="253"/>
    </location>
</feature>
<gene>
    <name evidence="6" type="ORF">ENT87_01030</name>
</gene>
<dbReference type="GO" id="GO:0016887">
    <property type="term" value="F:ATP hydrolysis activity"/>
    <property type="evidence" value="ECO:0007669"/>
    <property type="project" value="InterPro"/>
</dbReference>
<evidence type="ECO:0000313" key="6">
    <source>
        <dbReference type="EMBL" id="HGN36125.1"/>
    </source>
</evidence>
<dbReference type="PROSITE" id="PS50893">
    <property type="entry name" value="ABC_TRANSPORTER_2"/>
    <property type="match status" value="1"/>
</dbReference>
<dbReference type="GO" id="GO:0055085">
    <property type="term" value="P:transmembrane transport"/>
    <property type="evidence" value="ECO:0007669"/>
    <property type="project" value="UniProtKB-ARBA"/>
</dbReference>
<evidence type="ECO:0000256" key="1">
    <source>
        <dbReference type="ARBA" id="ARBA00005417"/>
    </source>
</evidence>
<evidence type="ECO:0000256" key="4">
    <source>
        <dbReference type="ARBA" id="ARBA00022840"/>
    </source>
</evidence>
<evidence type="ECO:0000256" key="3">
    <source>
        <dbReference type="ARBA" id="ARBA00022741"/>
    </source>
</evidence>
<dbReference type="Pfam" id="PF08352">
    <property type="entry name" value="oligo_HPY"/>
    <property type="match status" value="1"/>
</dbReference>
<keyword evidence="3" id="KW-0547">Nucleotide-binding</keyword>
<evidence type="ECO:0000259" key="5">
    <source>
        <dbReference type="PROSITE" id="PS50893"/>
    </source>
</evidence>
<dbReference type="GO" id="GO:0015833">
    <property type="term" value="P:peptide transport"/>
    <property type="evidence" value="ECO:0007669"/>
    <property type="project" value="InterPro"/>
</dbReference>
<comment type="caution">
    <text evidence="6">The sequence shown here is derived from an EMBL/GenBank/DDBJ whole genome shotgun (WGS) entry which is preliminary data.</text>
</comment>
<dbReference type="AlphaFoldDB" id="A0A7J3I6B4"/>
<dbReference type="SUPFAM" id="SSF52540">
    <property type="entry name" value="P-loop containing nucleoside triphosphate hydrolases"/>
    <property type="match status" value="1"/>
</dbReference>
<accession>A0A7J3I6B4</accession>
<dbReference type="InterPro" id="IPR003593">
    <property type="entry name" value="AAA+_ATPase"/>
</dbReference>
<dbReference type="Gene3D" id="3.40.50.300">
    <property type="entry name" value="P-loop containing nucleotide triphosphate hydrolases"/>
    <property type="match status" value="1"/>
</dbReference>
<sequence length="323" mass="36788">MDEAILVVRNLRKYFPVKGIFFTKGYIRAVDKISFTVPKGSTLALVGESGSGKSTVGRLVLRLIEPDDGEILFDGVDVRKLKNGKLLEFRRRTSIVFQDPYSSLNPRMTIYDIMKEPIETHGIDVGDEEEYIVKLLERVGLGREHLHRFPHEFSGGQRQRIAIARALALKPDLIVLDEPTSSLDVSVQAQILNILRELQEYYKLTYLFITHDLGVVRYIASRVAVMYLGKIVEISDTESIFNSSYHPYTKMLLSSIPVPDPKIARVREKIKLVGEPPSPLNPPPGCRFHPRCPYAIDVCRKEEPPIIDIEKNHVVSCWLYTKR</sequence>
<organism evidence="6">
    <name type="scientific">Ignisphaera aggregans</name>
    <dbReference type="NCBI Taxonomy" id="334771"/>
    <lineage>
        <taxon>Archaea</taxon>
        <taxon>Thermoproteota</taxon>
        <taxon>Thermoprotei</taxon>
        <taxon>Desulfurococcales</taxon>
        <taxon>Desulfurococcaceae</taxon>
        <taxon>Ignisphaera</taxon>
    </lineage>
</organism>
<proteinExistence type="inferred from homology"/>
<keyword evidence="4 6" id="KW-0067">ATP-binding</keyword>
<dbReference type="PANTHER" id="PTHR43776">
    <property type="entry name" value="TRANSPORT ATP-BINDING PROTEIN"/>
    <property type="match status" value="1"/>
</dbReference>
<dbReference type="PANTHER" id="PTHR43776:SF7">
    <property type="entry name" value="D,D-DIPEPTIDE TRANSPORT ATP-BINDING PROTEIN DDPF-RELATED"/>
    <property type="match status" value="1"/>
</dbReference>
<dbReference type="InterPro" id="IPR013563">
    <property type="entry name" value="Oligopep_ABC_C"/>
</dbReference>
<dbReference type="SMART" id="SM00382">
    <property type="entry name" value="AAA"/>
    <property type="match status" value="1"/>
</dbReference>
<protein>
    <submittedName>
        <fullName evidence="6">ABC transporter ATP-binding protein</fullName>
    </submittedName>
</protein>